<gene>
    <name evidence="4" type="primary">LOC112292290</name>
    <name evidence="3" type="ORF">PHYPA_019615</name>
</gene>
<evidence type="ECO:0000259" key="2">
    <source>
        <dbReference type="PROSITE" id="PS50011"/>
    </source>
</evidence>
<feature type="region of interest" description="Disordered" evidence="1">
    <location>
        <begin position="221"/>
        <end position="251"/>
    </location>
</feature>
<dbReference type="RefSeq" id="XP_024396388.1">
    <property type="nucleotide sequence ID" value="XM_024540620.2"/>
</dbReference>
<reference evidence="3 5" key="2">
    <citation type="journal article" date="2018" name="Plant J.">
        <title>The Physcomitrella patens chromosome-scale assembly reveals moss genome structure and evolution.</title>
        <authorList>
            <person name="Lang D."/>
            <person name="Ullrich K.K."/>
            <person name="Murat F."/>
            <person name="Fuchs J."/>
            <person name="Jenkins J."/>
            <person name="Haas F.B."/>
            <person name="Piednoel M."/>
            <person name="Gundlach H."/>
            <person name="Van Bel M."/>
            <person name="Meyberg R."/>
            <person name="Vives C."/>
            <person name="Morata J."/>
            <person name="Symeonidi A."/>
            <person name="Hiss M."/>
            <person name="Muchero W."/>
            <person name="Kamisugi Y."/>
            <person name="Saleh O."/>
            <person name="Blanc G."/>
            <person name="Decker E.L."/>
            <person name="van Gessel N."/>
            <person name="Grimwood J."/>
            <person name="Hayes R.D."/>
            <person name="Graham S.W."/>
            <person name="Gunter L.E."/>
            <person name="McDaniel S.F."/>
            <person name="Hoernstein S.N.W."/>
            <person name="Larsson A."/>
            <person name="Li F.W."/>
            <person name="Perroud P.F."/>
            <person name="Phillips J."/>
            <person name="Ranjan P."/>
            <person name="Rokshar D.S."/>
            <person name="Rothfels C.J."/>
            <person name="Schneider L."/>
            <person name="Shu S."/>
            <person name="Stevenson D.W."/>
            <person name="Thummler F."/>
            <person name="Tillich M."/>
            <person name="Villarreal Aguilar J.C."/>
            <person name="Widiez T."/>
            <person name="Wong G.K."/>
            <person name="Wymore A."/>
            <person name="Zhang Y."/>
            <person name="Zimmer A.D."/>
            <person name="Quatrano R.S."/>
            <person name="Mayer K.F.X."/>
            <person name="Goodstein D."/>
            <person name="Casacuberta J.M."/>
            <person name="Vandepoele K."/>
            <person name="Reski R."/>
            <person name="Cuming A.C."/>
            <person name="Tuskan G.A."/>
            <person name="Maumus F."/>
            <person name="Salse J."/>
            <person name="Schmutz J."/>
            <person name="Rensing S.A."/>
        </authorList>
    </citation>
    <scope>NUCLEOTIDE SEQUENCE [LARGE SCALE GENOMIC DNA]</scope>
    <source>
        <strain evidence="4 5">cv. Gransden 2004</strain>
    </source>
</reference>
<dbReference type="EMBL" id="ABEU02000015">
    <property type="protein sequence ID" value="PNR39337.1"/>
    <property type="molecule type" value="Genomic_DNA"/>
</dbReference>
<sequence>MMEKPLKQCKFLFRRSVGDFGLLVCFTGSMTKSKRHEPGSPSSSSKDEFFSDEDADLGVFTTDSSSDADMNKAPAGKLEKSGTNYTLMPLSDQSTTPAKNTDSEAKEESFVFSPPALNDDVVESPSFRTLSDPLLSVFSYDCASGAKASVRISVSKSAGSRRFGGRPQPLPRPVSNSKTYENVVKPVWLPLPEPQIVTCSSDSTSSSSKLRINFDAGSFVSTSPNKSSAPSGLSEVGSGSNQLRKKCTRGGLPLPSPSVATKLVPGIESYNFRELLDATHEFAPECCIEKGELGEVYRVWMKDRASELGLKKETVVFRLTANDNQTLKNWKSDIQVLAQLPETNLCRIEGYCAHEDVTSDQVKRIERLLVFEHHPNGNLHDYLCGIRSTTQLDWSMRIGIILGAARGLLYLHDRAPVQVLYREFKASNVLLDKDFTPRLAGYGLTVASLPADQKFPFQTMKKMSQAHAKRNVHSFGIVLLELLTGKYSRDASFMGDEKNLVRWAGPFLKDDAKLQLILDPRIKAKCPLKEALKLAELALQCLKKKEVHRPSMSKVVDTLKTIKDNSSYNSDHSSKSKEKRRATFGGISFKEFHHGSEVAGGC</sequence>
<accession>A0A2K1JCT4</accession>
<proteinExistence type="predicted"/>
<dbReference type="STRING" id="3218.A0A2K1JCT4"/>
<dbReference type="Proteomes" id="UP000006727">
    <property type="component" value="Chromosome 15"/>
</dbReference>
<reference evidence="3 5" key="1">
    <citation type="journal article" date="2008" name="Science">
        <title>The Physcomitrella genome reveals evolutionary insights into the conquest of land by plants.</title>
        <authorList>
            <person name="Rensing S."/>
            <person name="Lang D."/>
            <person name="Zimmer A."/>
            <person name="Terry A."/>
            <person name="Salamov A."/>
            <person name="Shapiro H."/>
            <person name="Nishiyama T."/>
            <person name="Perroud P.-F."/>
            <person name="Lindquist E."/>
            <person name="Kamisugi Y."/>
            <person name="Tanahashi T."/>
            <person name="Sakakibara K."/>
            <person name="Fujita T."/>
            <person name="Oishi K."/>
            <person name="Shin-I T."/>
            <person name="Kuroki Y."/>
            <person name="Toyoda A."/>
            <person name="Suzuki Y."/>
            <person name="Hashimoto A."/>
            <person name="Yamaguchi K."/>
            <person name="Sugano A."/>
            <person name="Kohara Y."/>
            <person name="Fujiyama A."/>
            <person name="Anterola A."/>
            <person name="Aoki S."/>
            <person name="Ashton N."/>
            <person name="Barbazuk W.B."/>
            <person name="Barker E."/>
            <person name="Bennetzen J."/>
            <person name="Bezanilla M."/>
            <person name="Blankenship R."/>
            <person name="Cho S.H."/>
            <person name="Dutcher S."/>
            <person name="Estelle M."/>
            <person name="Fawcett J.A."/>
            <person name="Gundlach H."/>
            <person name="Hanada K."/>
            <person name="Heyl A."/>
            <person name="Hicks K.A."/>
            <person name="Hugh J."/>
            <person name="Lohr M."/>
            <person name="Mayer K."/>
            <person name="Melkozernov A."/>
            <person name="Murata T."/>
            <person name="Nelson D."/>
            <person name="Pils B."/>
            <person name="Prigge M."/>
            <person name="Reiss B."/>
            <person name="Renner T."/>
            <person name="Rombauts S."/>
            <person name="Rushton P."/>
            <person name="Sanderfoot A."/>
            <person name="Schween G."/>
            <person name="Shiu S.-H."/>
            <person name="Stueber K."/>
            <person name="Theodoulou F.L."/>
            <person name="Tu H."/>
            <person name="Van de Peer Y."/>
            <person name="Verrier P.J."/>
            <person name="Waters E."/>
            <person name="Wood A."/>
            <person name="Yang L."/>
            <person name="Cove D."/>
            <person name="Cuming A."/>
            <person name="Hasebe M."/>
            <person name="Lucas S."/>
            <person name="Mishler D.B."/>
            <person name="Reski R."/>
            <person name="Grigoriev I."/>
            <person name="Quatrano R.S."/>
            <person name="Boore J.L."/>
        </authorList>
    </citation>
    <scope>NUCLEOTIDE SEQUENCE [LARGE SCALE GENOMIC DNA]</scope>
    <source>
        <strain evidence="4 5">cv. Gransden 2004</strain>
    </source>
</reference>
<evidence type="ECO:0000313" key="4">
    <source>
        <dbReference type="EnsemblPlants" id="Pp3c15_11310V3.1"/>
    </source>
</evidence>
<protein>
    <recommendedName>
        <fullName evidence="2">Protein kinase domain-containing protein</fullName>
    </recommendedName>
</protein>
<dbReference type="SUPFAM" id="SSF56112">
    <property type="entry name" value="Protein kinase-like (PK-like)"/>
    <property type="match status" value="1"/>
</dbReference>
<dbReference type="AlphaFoldDB" id="A0A2K1JCT4"/>
<dbReference type="Gene3D" id="3.30.200.20">
    <property type="entry name" value="Phosphorylase Kinase, domain 1"/>
    <property type="match status" value="1"/>
</dbReference>
<organism evidence="3">
    <name type="scientific">Physcomitrium patens</name>
    <name type="common">Spreading-leaved earth moss</name>
    <name type="synonym">Physcomitrella patens</name>
    <dbReference type="NCBI Taxonomy" id="3218"/>
    <lineage>
        <taxon>Eukaryota</taxon>
        <taxon>Viridiplantae</taxon>
        <taxon>Streptophyta</taxon>
        <taxon>Embryophyta</taxon>
        <taxon>Bryophyta</taxon>
        <taxon>Bryophytina</taxon>
        <taxon>Bryopsida</taxon>
        <taxon>Funariidae</taxon>
        <taxon>Funariales</taxon>
        <taxon>Funariaceae</taxon>
        <taxon>Physcomitrium</taxon>
    </lineage>
</organism>
<dbReference type="EnsemblPlants" id="Pp3c15_11310V3.2">
    <property type="protein sequence ID" value="Pp3c15_11310V3.2"/>
    <property type="gene ID" value="Pp3c15_11310"/>
</dbReference>
<dbReference type="GeneID" id="112292290"/>
<feature type="compositionally biased region" description="Polar residues" evidence="1">
    <location>
        <begin position="81"/>
        <end position="100"/>
    </location>
</feature>
<evidence type="ECO:0000256" key="1">
    <source>
        <dbReference type="SAM" id="MobiDB-lite"/>
    </source>
</evidence>
<dbReference type="KEGG" id="ppp:112292290"/>
<dbReference type="InterPro" id="IPR050823">
    <property type="entry name" value="Plant_Ser_Thr_Prot_Kinase"/>
</dbReference>
<dbReference type="InterPro" id="IPR011009">
    <property type="entry name" value="Kinase-like_dom_sf"/>
</dbReference>
<dbReference type="EnsemblPlants" id="Pp3c15_11310V3.1">
    <property type="protein sequence ID" value="Pp3c15_11310V3.1"/>
    <property type="gene ID" value="Pp3c15_11310"/>
</dbReference>
<feature type="compositionally biased region" description="Polar residues" evidence="1">
    <location>
        <begin position="221"/>
        <end position="242"/>
    </location>
</feature>
<reference evidence="4" key="3">
    <citation type="submission" date="2020-12" db="UniProtKB">
        <authorList>
            <consortium name="EnsemblPlants"/>
        </authorList>
    </citation>
    <scope>IDENTIFICATION</scope>
</reference>
<feature type="domain" description="Protein kinase" evidence="2">
    <location>
        <begin position="282"/>
        <end position="562"/>
    </location>
</feature>
<name>A0A2K1JCT4_PHYPA</name>
<feature type="region of interest" description="Disordered" evidence="1">
    <location>
        <begin position="31"/>
        <end position="107"/>
    </location>
</feature>
<keyword evidence="5" id="KW-1185">Reference proteome</keyword>
<evidence type="ECO:0000313" key="5">
    <source>
        <dbReference type="Proteomes" id="UP000006727"/>
    </source>
</evidence>
<evidence type="ECO:0000313" key="3">
    <source>
        <dbReference type="EMBL" id="PNR39337.1"/>
    </source>
</evidence>
<dbReference type="FunCoup" id="A0A2K1JCT4">
    <property type="interactions" value="1344"/>
</dbReference>
<dbReference type="Gramene" id="Pp3c15_11310V3.1">
    <property type="protein sequence ID" value="Pp3c15_11310V3.1"/>
    <property type="gene ID" value="Pp3c15_11310"/>
</dbReference>
<dbReference type="Gramene" id="Pp3c15_11310V3.2">
    <property type="protein sequence ID" value="Pp3c15_11310V3.2"/>
    <property type="gene ID" value="Pp3c15_11310"/>
</dbReference>
<dbReference type="OrthoDB" id="1915767at2759"/>
<dbReference type="PROSITE" id="PS50011">
    <property type="entry name" value="PROTEIN_KINASE_DOM"/>
    <property type="match status" value="1"/>
</dbReference>
<dbReference type="GO" id="GO:0004672">
    <property type="term" value="F:protein kinase activity"/>
    <property type="evidence" value="ECO:0007669"/>
    <property type="project" value="InterPro"/>
</dbReference>
<dbReference type="PANTHER" id="PTHR45621">
    <property type="entry name" value="OS01G0588500 PROTEIN-RELATED"/>
    <property type="match status" value="1"/>
</dbReference>
<dbReference type="Pfam" id="PF07714">
    <property type="entry name" value="PK_Tyr_Ser-Thr"/>
    <property type="match status" value="1"/>
</dbReference>
<dbReference type="InterPro" id="IPR000719">
    <property type="entry name" value="Prot_kinase_dom"/>
</dbReference>
<dbReference type="GO" id="GO:0005524">
    <property type="term" value="F:ATP binding"/>
    <property type="evidence" value="ECO:0007669"/>
    <property type="project" value="InterPro"/>
</dbReference>
<dbReference type="InterPro" id="IPR001245">
    <property type="entry name" value="Ser-Thr/Tyr_kinase_cat_dom"/>
</dbReference>
<dbReference type="Gene3D" id="1.10.510.10">
    <property type="entry name" value="Transferase(Phosphotransferase) domain 1"/>
    <property type="match status" value="1"/>
</dbReference>
<dbReference type="PaxDb" id="3218-PP1S99_65V6.1"/>